<evidence type="ECO:0000256" key="1">
    <source>
        <dbReference type="SAM" id="Coils"/>
    </source>
</evidence>
<keyword evidence="1" id="KW-0175">Coiled coil</keyword>
<dbReference type="AlphaFoldDB" id="A0A2T9Z9A5"/>
<evidence type="ECO:0000313" key="3">
    <source>
        <dbReference type="Proteomes" id="UP000245609"/>
    </source>
</evidence>
<accession>A0A2T9Z9A5</accession>
<sequence length="345" mass="40072">MFPYAPTQLSGCDNNVYIKLNLDMVSRYTKSIGENEAQEKKNVYTSWESLIGVLGSIYSDYVLAITTLGSICDQKIEGMMKEKEINICTIEDLSNKLGIQSDQLASMQDKCELVLKELEFKKSELNLNKTMLEEKDEELSKRNRELETVNNNCEEFLKDIRRHIEEKKQILEEKESLQERLDYTKQEYDSSVKRASKTIGELQNENAKLQDDIIQMKQTLKSYEESNLGLMRLVSERDNEIEKRKEQLKCIGRLARGIENLSNTNDDNFYSQEFSTDSCLGMETPRDEGIFNKSQMTFGSSQKQSNAEEELEYSPINFRGEFLSRDNRMEFWSSKFSCEYILGIL</sequence>
<protein>
    <submittedName>
        <fullName evidence="2">Uncharacterized protein</fullName>
    </submittedName>
</protein>
<gene>
    <name evidence="2" type="ORF">BB560_004468</name>
</gene>
<feature type="coiled-coil region" evidence="1">
    <location>
        <begin position="90"/>
        <end position="226"/>
    </location>
</feature>
<dbReference type="Gene3D" id="1.10.287.2610">
    <property type="match status" value="1"/>
</dbReference>
<organism evidence="2 3">
    <name type="scientific">Smittium megazygosporum</name>
    <dbReference type="NCBI Taxonomy" id="133381"/>
    <lineage>
        <taxon>Eukaryota</taxon>
        <taxon>Fungi</taxon>
        <taxon>Fungi incertae sedis</taxon>
        <taxon>Zoopagomycota</taxon>
        <taxon>Kickxellomycotina</taxon>
        <taxon>Harpellomycetes</taxon>
        <taxon>Harpellales</taxon>
        <taxon>Legeriomycetaceae</taxon>
        <taxon>Smittium</taxon>
    </lineage>
</organism>
<comment type="caution">
    <text evidence="2">The sequence shown here is derived from an EMBL/GenBank/DDBJ whole genome shotgun (WGS) entry which is preliminary data.</text>
</comment>
<proteinExistence type="predicted"/>
<keyword evidence="3" id="KW-1185">Reference proteome</keyword>
<name>A0A2T9Z9A5_9FUNG</name>
<dbReference type="EMBL" id="MBFS01001346">
    <property type="protein sequence ID" value="PVV01125.1"/>
    <property type="molecule type" value="Genomic_DNA"/>
</dbReference>
<dbReference type="Proteomes" id="UP000245609">
    <property type="component" value="Unassembled WGS sequence"/>
</dbReference>
<evidence type="ECO:0000313" key="2">
    <source>
        <dbReference type="EMBL" id="PVV01125.1"/>
    </source>
</evidence>
<reference evidence="2 3" key="1">
    <citation type="journal article" date="2018" name="MBio">
        <title>Comparative Genomics Reveals the Core Gene Toolbox for the Fungus-Insect Symbiosis.</title>
        <authorList>
            <person name="Wang Y."/>
            <person name="Stata M."/>
            <person name="Wang W."/>
            <person name="Stajich J.E."/>
            <person name="White M.M."/>
            <person name="Moncalvo J.M."/>
        </authorList>
    </citation>
    <scope>NUCLEOTIDE SEQUENCE [LARGE SCALE GENOMIC DNA]</scope>
    <source>
        <strain evidence="2 3">SC-DP-2</strain>
    </source>
</reference>